<dbReference type="PANTHER" id="PTHR31566">
    <property type="entry name" value="CYTOCHROME C BIOGENESIS PROTEIN CCS1, CHLOROPLASTIC"/>
    <property type="match status" value="1"/>
</dbReference>
<evidence type="ECO:0000256" key="6">
    <source>
        <dbReference type="SAM" id="Phobius"/>
    </source>
</evidence>
<dbReference type="PANTHER" id="PTHR31566:SF0">
    <property type="entry name" value="CYTOCHROME C BIOGENESIS PROTEIN CCS1, CHLOROPLASTIC"/>
    <property type="match status" value="1"/>
</dbReference>
<gene>
    <name evidence="8" type="ORF">GMST_32620</name>
</gene>
<keyword evidence="9" id="KW-1185">Reference proteome</keyword>
<accession>A0A6V8MM55</accession>
<feature type="domain" description="ResB-like" evidence="7">
    <location>
        <begin position="12"/>
        <end position="224"/>
    </location>
</feature>
<feature type="transmembrane region" description="Helical" evidence="6">
    <location>
        <begin position="145"/>
        <end position="167"/>
    </location>
</feature>
<evidence type="ECO:0000256" key="1">
    <source>
        <dbReference type="ARBA" id="ARBA00004141"/>
    </source>
</evidence>
<dbReference type="InterPro" id="IPR023494">
    <property type="entry name" value="Cyt_c_bgen_Ccs1/CcsB/ResB"/>
</dbReference>
<dbReference type="Pfam" id="PF05140">
    <property type="entry name" value="ResB"/>
    <property type="match status" value="1"/>
</dbReference>
<evidence type="ECO:0000256" key="3">
    <source>
        <dbReference type="ARBA" id="ARBA00022748"/>
    </source>
</evidence>
<keyword evidence="2 6" id="KW-0812">Transmembrane</keyword>
<dbReference type="InterPro" id="IPR007816">
    <property type="entry name" value="ResB-like_domain"/>
</dbReference>
<reference evidence="9" key="1">
    <citation type="submission" date="2020-06" db="EMBL/GenBank/DDBJ databases">
        <title>Draft genomic sequence of Geomonas sp. Red330.</title>
        <authorList>
            <person name="Itoh H."/>
            <person name="Zhenxing X."/>
            <person name="Ushijima N."/>
            <person name="Masuda Y."/>
            <person name="Shiratori Y."/>
            <person name="Senoo K."/>
        </authorList>
    </citation>
    <scope>NUCLEOTIDE SEQUENCE [LARGE SCALE GENOMIC DNA]</scope>
    <source>
        <strain evidence="9">Red330</strain>
    </source>
</reference>
<organism evidence="8 9">
    <name type="scientific">Geomonas silvestris</name>
    <dbReference type="NCBI Taxonomy" id="2740184"/>
    <lineage>
        <taxon>Bacteria</taxon>
        <taxon>Pseudomonadati</taxon>
        <taxon>Thermodesulfobacteriota</taxon>
        <taxon>Desulfuromonadia</taxon>
        <taxon>Geobacterales</taxon>
        <taxon>Geobacteraceae</taxon>
        <taxon>Geomonas</taxon>
    </lineage>
</organism>
<proteinExistence type="predicted"/>
<dbReference type="Proteomes" id="UP000556026">
    <property type="component" value="Unassembled WGS sequence"/>
</dbReference>
<comment type="caution">
    <text evidence="8">The sequence shown here is derived from an EMBL/GenBank/DDBJ whole genome shotgun (WGS) entry which is preliminary data.</text>
</comment>
<evidence type="ECO:0000259" key="7">
    <source>
        <dbReference type="Pfam" id="PF05140"/>
    </source>
</evidence>
<dbReference type="GO" id="GO:0017004">
    <property type="term" value="P:cytochrome complex assembly"/>
    <property type="evidence" value="ECO:0007669"/>
    <property type="project" value="UniProtKB-KW"/>
</dbReference>
<dbReference type="EMBL" id="BLXX01000011">
    <property type="protein sequence ID" value="GFO60937.1"/>
    <property type="molecule type" value="Genomic_DNA"/>
</dbReference>
<evidence type="ECO:0000313" key="8">
    <source>
        <dbReference type="EMBL" id="GFO60937.1"/>
    </source>
</evidence>
<feature type="transmembrane region" description="Helical" evidence="6">
    <location>
        <begin position="378"/>
        <end position="397"/>
    </location>
</feature>
<keyword evidence="4 6" id="KW-1133">Transmembrane helix</keyword>
<protein>
    <submittedName>
        <fullName evidence="8">ResB-like family cytochrome C biogenesis protein</fullName>
    </submittedName>
</protein>
<dbReference type="AlphaFoldDB" id="A0A6V8MM55"/>
<keyword evidence="3" id="KW-0201">Cytochrome c-type biogenesis</keyword>
<evidence type="ECO:0000256" key="4">
    <source>
        <dbReference type="ARBA" id="ARBA00022989"/>
    </source>
</evidence>
<sequence length="442" mass="48612">MKALNFLTSRKTVLSLLAAITLALLEAVLVPQREGAGGKLPAWLEKLPGPLRETAGFLGLDNVVGSWWFMLLIAFFGLSLLLSTWNQFLAVASQLKRPPRPDAVPDGVRLPGDLAGLAPRLAQAGYRPSGSSGEVHRFVKHRAGYWGNFLLHLGLVVAVIFSLSYVVTQHRVFLRLVSGETVAPNPENSAEILGALRFRRPLPAQITLERVEPSFYPNDKLAGLGSRLSLKQAPGGAAQRVEVALSDKSQFGPFLVYQANSFGRAFLLEFTSPYRQGLARERLLIPYPQRRDKAGYGEIPLKEEGLVLKGKFYADPQKKGLKLARSPLFLRLYRGQELLGVASLNAGGLGNLGPLTVRLAGEAWWTDILLDGSRGTSGIFAGFAVILFGVLFSYCLVPREILVREGEGELYLRHSARRFAQLYREEFEAIVGEHRNTKEGEP</sequence>
<evidence type="ECO:0000256" key="2">
    <source>
        <dbReference type="ARBA" id="ARBA00022692"/>
    </source>
</evidence>
<feature type="transmembrane region" description="Helical" evidence="6">
    <location>
        <begin position="67"/>
        <end position="91"/>
    </location>
</feature>
<keyword evidence="5 6" id="KW-0472">Membrane</keyword>
<dbReference type="RefSeq" id="WP_183355746.1">
    <property type="nucleotide sequence ID" value="NZ_BLXX01000011.1"/>
</dbReference>
<name>A0A6V8MM55_9BACT</name>
<evidence type="ECO:0000313" key="9">
    <source>
        <dbReference type="Proteomes" id="UP000556026"/>
    </source>
</evidence>
<evidence type="ECO:0000256" key="5">
    <source>
        <dbReference type="ARBA" id="ARBA00023136"/>
    </source>
</evidence>
<dbReference type="GO" id="GO:0016020">
    <property type="term" value="C:membrane"/>
    <property type="evidence" value="ECO:0007669"/>
    <property type="project" value="UniProtKB-SubCell"/>
</dbReference>
<comment type="subcellular location">
    <subcellularLocation>
        <location evidence="1">Membrane</location>
        <topology evidence="1">Multi-pass membrane protein</topology>
    </subcellularLocation>
</comment>